<gene>
    <name evidence="3" type="ORF">MCOR_48702</name>
</gene>
<dbReference type="AlphaFoldDB" id="A0A6J8E6S8"/>
<protein>
    <recommendedName>
        <fullName evidence="2">Fibronectin type-III domain-containing protein</fullName>
    </recommendedName>
</protein>
<dbReference type="Proteomes" id="UP000507470">
    <property type="component" value="Unassembled WGS sequence"/>
</dbReference>
<evidence type="ECO:0000259" key="2">
    <source>
        <dbReference type="PROSITE" id="PS50853"/>
    </source>
</evidence>
<dbReference type="Pfam" id="PF00041">
    <property type="entry name" value="fn3"/>
    <property type="match status" value="1"/>
</dbReference>
<evidence type="ECO:0000256" key="1">
    <source>
        <dbReference type="ARBA" id="ARBA00022737"/>
    </source>
</evidence>
<evidence type="ECO:0000313" key="3">
    <source>
        <dbReference type="EMBL" id="CAC5416067.1"/>
    </source>
</evidence>
<keyword evidence="4" id="KW-1185">Reference proteome</keyword>
<dbReference type="InterPro" id="IPR003961">
    <property type="entry name" value="FN3_dom"/>
</dbReference>
<dbReference type="PRINTS" id="PR00014">
    <property type="entry name" value="FNTYPEIII"/>
</dbReference>
<dbReference type="PANTHER" id="PTHR13817">
    <property type="entry name" value="TITIN"/>
    <property type="match status" value="1"/>
</dbReference>
<feature type="domain" description="Fibronectin type-III" evidence="2">
    <location>
        <begin position="91"/>
        <end position="188"/>
    </location>
</feature>
<dbReference type="InterPro" id="IPR050964">
    <property type="entry name" value="Striated_Muscle_Regulatory"/>
</dbReference>
<sequence length="195" mass="21735">MGIYWAGNTYPGRRYELQHKNGNEADPINRYSNALIWKEAGNVDCTTYKFSVKDLKKGQDYYFKDTAINSKGSGYPLESIDLVKLFVKPSAPEGPMSISDITDSSVVVEWKAPNTDGGAPVEKYKIEYELANTSRWIVAGNVDSTTYKFMVKDLKKGQDYYFKVTACNSKGPGSPLESTDLVKLIGRFHGINTTS</sequence>
<accession>A0A6J8E6S8</accession>
<organism evidence="3 4">
    <name type="scientific">Mytilus coruscus</name>
    <name type="common">Sea mussel</name>
    <dbReference type="NCBI Taxonomy" id="42192"/>
    <lineage>
        <taxon>Eukaryota</taxon>
        <taxon>Metazoa</taxon>
        <taxon>Spiralia</taxon>
        <taxon>Lophotrochozoa</taxon>
        <taxon>Mollusca</taxon>
        <taxon>Bivalvia</taxon>
        <taxon>Autobranchia</taxon>
        <taxon>Pteriomorphia</taxon>
        <taxon>Mytilida</taxon>
        <taxon>Mytiloidea</taxon>
        <taxon>Mytilidae</taxon>
        <taxon>Mytilinae</taxon>
        <taxon>Mytilus</taxon>
    </lineage>
</organism>
<dbReference type="SUPFAM" id="SSF49265">
    <property type="entry name" value="Fibronectin type III"/>
    <property type="match status" value="1"/>
</dbReference>
<dbReference type="PANTHER" id="PTHR13817:SF151">
    <property type="entry name" value="TITIN"/>
    <property type="match status" value="1"/>
</dbReference>
<proteinExistence type="predicted"/>
<evidence type="ECO:0000313" key="4">
    <source>
        <dbReference type="Proteomes" id="UP000507470"/>
    </source>
</evidence>
<dbReference type="SMART" id="SM00060">
    <property type="entry name" value="FN3"/>
    <property type="match status" value="2"/>
</dbReference>
<dbReference type="Gene3D" id="2.60.40.10">
    <property type="entry name" value="Immunoglobulins"/>
    <property type="match status" value="2"/>
</dbReference>
<reference evidence="3 4" key="1">
    <citation type="submission" date="2020-06" db="EMBL/GenBank/DDBJ databases">
        <authorList>
            <person name="Li R."/>
            <person name="Bekaert M."/>
        </authorList>
    </citation>
    <scope>NUCLEOTIDE SEQUENCE [LARGE SCALE GENOMIC DNA]</scope>
    <source>
        <strain evidence="4">wild</strain>
    </source>
</reference>
<dbReference type="CDD" id="cd00063">
    <property type="entry name" value="FN3"/>
    <property type="match status" value="2"/>
</dbReference>
<dbReference type="InterPro" id="IPR036116">
    <property type="entry name" value="FN3_sf"/>
</dbReference>
<dbReference type="InterPro" id="IPR013783">
    <property type="entry name" value="Ig-like_fold"/>
</dbReference>
<name>A0A6J8E6S8_MYTCO</name>
<dbReference type="OrthoDB" id="6136057at2759"/>
<dbReference type="GO" id="GO:0031430">
    <property type="term" value="C:M band"/>
    <property type="evidence" value="ECO:0007669"/>
    <property type="project" value="TreeGrafter"/>
</dbReference>
<keyword evidence="1" id="KW-0677">Repeat</keyword>
<dbReference type="GO" id="GO:0045214">
    <property type="term" value="P:sarcomere organization"/>
    <property type="evidence" value="ECO:0007669"/>
    <property type="project" value="TreeGrafter"/>
</dbReference>
<dbReference type="PROSITE" id="PS50853">
    <property type="entry name" value="FN3"/>
    <property type="match status" value="1"/>
</dbReference>
<dbReference type="FunFam" id="2.60.40.10:FF:000056">
    <property type="entry name" value="twitchin isoform X4"/>
    <property type="match status" value="1"/>
</dbReference>
<dbReference type="EMBL" id="CACVKT020008564">
    <property type="protein sequence ID" value="CAC5416067.1"/>
    <property type="molecule type" value="Genomic_DNA"/>
</dbReference>